<evidence type="ECO:0000313" key="5">
    <source>
        <dbReference type="EMBL" id="RDW87071.1"/>
    </source>
</evidence>
<accession>A0A3D8SLL5</accession>
<proteinExistence type="predicted"/>
<feature type="domain" description="Yeast cell wall synthesis Kre9/Knh1-like N-terminal" evidence="4">
    <location>
        <begin position="23"/>
        <end position="115"/>
    </location>
</feature>
<dbReference type="RefSeq" id="XP_026606595.1">
    <property type="nucleotide sequence ID" value="XM_026745729.1"/>
</dbReference>
<dbReference type="Pfam" id="PF10342">
    <property type="entry name" value="Kre9_KNH"/>
    <property type="match status" value="1"/>
</dbReference>
<dbReference type="PANTHER" id="PTHR35185:SF1">
    <property type="entry name" value="UPF0619 GPI-ANCHORED MEMBRANE PROTEIN C1322.10"/>
    <property type="match status" value="1"/>
</dbReference>
<sequence>MRFTLASSLLPLAVSVGALQVTQPEKGAEIDPSDSFTVKWDSVSTDPSSFDLYLVNNAVYPSVEKKIASDVDTSDGSYIIDSISGLEKAGGYQINLFSNEAHNTGILAQSEQFNVTSSDTTSSSSATPTSTSTSTSTSSTSTESETTSTPSTSTETTSASTSTTTEAESNTASSSAAGSSTPASSSDAAATASASDVPDDLNAGVAMGAPLTLAGLMAGALMFTL</sequence>
<keyword evidence="6" id="KW-1185">Reference proteome</keyword>
<dbReference type="Proteomes" id="UP000256690">
    <property type="component" value="Unassembled WGS sequence"/>
</dbReference>
<organism evidence="5 6">
    <name type="scientific">Aspergillus mulundensis</name>
    <dbReference type="NCBI Taxonomy" id="1810919"/>
    <lineage>
        <taxon>Eukaryota</taxon>
        <taxon>Fungi</taxon>
        <taxon>Dikarya</taxon>
        <taxon>Ascomycota</taxon>
        <taxon>Pezizomycotina</taxon>
        <taxon>Eurotiomycetes</taxon>
        <taxon>Eurotiomycetidae</taxon>
        <taxon>Eurotiales</taxon>
        <taxon>Aspergillaceae</taxon>
        <taxon>Aspergillus</taxon>
        <taxon>Aspergillus subgen. Nidulantes</taxon>
    </lineage>
</organism>
<evidence type="ECO:0000259" key="4">
    <source>
        <dbReference type="Pfam" id="PF10342"/>
    </source>
</evidence>
<protein>
    <recommendedName>
        <fullName evidence="4">Yeast cell wall synthesis Kre9/Knh1-like N-terminal domain-containing protein</fullName>
    </recommendedName>
</protein>
<gene>
    <name evidence="5" type="ORF">DSM5745_03713</name>
</gene>
<feature type="chain" id="PRO_5017620151" description="Yeast cell wall synthesis Kre9/Knh1-like N-terminal domain-containing protein" evidence="3">
    <location>
        <begin position="19"/>
        <end position="225"/>
    </location>
</feature>
<dbReference type="OrthoDB" id="5316007at2759"/>
<reference evidence="5 6" key="1">
    <citation type="journal article" date="2018" name="IMA Fungus">
        <title>IMA Genome-F 9: Draft genome sequence of Annulohypoxylon stygium, Aspergillus mulundensis, Berkeleyomyces basicola (syn. Thielaviopsis basicola), Ceratocystis smalleyi, two Cercospora beticola strains, Coleophoma cylindrospora, Fusarium fracticaudum, Phialophora cf. hyalina, and Morchella septimelata.</title>
        <authorList>
            <person name="Wingfield B.D."/>
            <person name="Bills G.F."/>
            <person name="Dong Y."/>
            <person name="Huang W."/>
            <person name="Nel W.J."/>
            <person name="Swalarsk-Parry B.S."/>
            <person name="Vaghefi N."/>
            <person name="Wilken P.M."/>
            <person name="An Z."/>
            <person name="de Beer Z.W."/>
            <person name="De Vos L."/>
            <person name="Chen L."/>
            <person name="Duong T.A."/>
            <person name="Gao Y."/>
            <person name="Hammerbacher A."/>
            <person name="Kikkert J.R."/>
            <person name="Li Y."/>
            <person name="Li H."/>
            <person name="Li K."/>
            <person name="Li Q."/>
            <person name="Liu X."/>
            <person name="Ma X."/>
            <person name="Naidoo K."/>
            <person name="Pethybridge S.J."/>
            <person name="Sun J."/>
            <person name="Steenkamp E.T."/>
            <person name="van der Nest M.A."/>
            <person name="van Wyk S."/>
            <person name="Wingfield M.J."/>
            <person name="Xiong C."/>
            <person name="Yue Q."/>
            <person name="Zhang X."/>
        </authorList>
    </citation>
    <scope>NUCLEOTIDE SEQUENCE [LARGE SCALE GENOMIC DNA]</scope>
    <source>
        <strain evidence="5 6">DSM 5745</strain>
    </source>
</reference>
<dbReference type="GeneID" id="38114083"/>
<feature type="compositionally biased region" description="Low complexity" evidence="2">
    <location>
        <begin position="117"/>
        <end position="196"/>
    </location>
</feature>
<feature type="region of interest" description="Disordered" evidence="2">
    <location>
        <begin position="117"/>
        <end position="198"/>
    </location>
</feature>
<evidence type="ECO:0000313" key="6">
    <source>
        <dbReference type="Proteomes" id="UP000256690"/>
    </source>
</evidence>
<evidence type="ECO:0000256" key="2">
    <source>
        <dbReference type="SAM" id="MobiDB-lite"/>
    </source>
</evidence>
<evidence type="ECO:0000256" key="1">
    <source>
        <dbReference type="ARBA" id="ARBA00022729"/>
    </source>
</evidence>
<dbReference type="PANTHER" id="PTHR35185">
    <property type="entry name" value="SERINE/THREONINE-RICH PROTEIN ADG2-RELATED"/>
    <property type="match status" value="1"/>
</dbReference>
<name>A0A3D8SLL5_9EURO</name>
<dbReference type="STRING" id="1810919.A0A3D8SLL5"/>
<dbReference type="InterPro" id="IPR052479">
    <property type="entry name" value="GPI-anchor_Adhesion_Reg"/>
</dbReference>
<comment type="caution">
    <text evidence="5">The sequence shown here is derived from an EMBL/GenBank/DDBJ whole genome shotgun (WGS) entry which is preliminary data.</text>
</comment>
<feature type="signal peptide" evidence="3">
    <location>
        <begin position="1"/>
        <end position="18"/>
    </location>
</feature>
<dbReference type="EMBL" id="PVWQ01000003">
    <property type="protein sequence ID" value="RDW87071.1"/>
    <property type="molecule type" value="Genomic_DNA"/>
</dbReference>
<evidence type="ECO:0000256" key="3">
    <source>
        <dbReference type="SAM" id="SignalP"/>
    </source>
</evidence>
<dbReference type="AlphaFoldDB" id="A0A3D8SLL5"/>
<dbReference type="InterPro" id="IPR018466">
    <property type="entry name" value="Kre9/Knh1-like_N"/>
</dbReference>
<keyword evidence="1 3" id="KW-0732">Signal</keyword>